<protein>
    <submittedName>
        <fullName evidence="2">Uncharacterized protein</fullName>
    </submittedName>
</protein>
<reference evidence="2 3" key="1">
    <citation type="journal article" date="2018" name="Mol. Plant">
        <title>The genome of Artemisia annua provides insight into the evolution of Asteraceae family and artemisinin biosynthesis.</title>
        <authorList>
            <person name="Shen Q."/>
            <person name="Zhang L."/>
            <person name="Liao Z."/>
            <person name="Wang S."/>
            <person name="Yan T."/>
            <person name="Shi P."/>
            <person name="Liu M."/>
            <person name="Fu X."/>
            <person name="Pan Q."/>
            <person name="Wang Y."/>
            <person name="Lv Z."/>
            <person name="Lu X."/>
            <person name="Zhang F."/>
            <person name="Jiang W."/>
            <person name="Ma Y."/>
            <person name="Chen M."/>
            <person name="Hao X."/>
            <person name="Li L."/>
            <person name="Tang Y."/>
            <person name="Lv G."/>
            <person name="Zhou Y."/>
            <person name="Sun X."/>
            <person name="Brodelius P.E."/>
            <person name="Rose J.K.C."/>
            <person name="Tang K."/>
        </authorList>
    </citation>
    <scope>NUCLEOTIDE SEQUENCE [LARGE SCALE GENOMIC DNA]</scope>
    <source>
        <strain evidence="3">cv. Huhao1</strain>
        <tissue evidence="2">Leaf</tissue>
    </source>
</reference>
<proteinExistence type="predicted"/>
<accession>A0A2U1LDT8</accession>
<dbReference type="AlphaFoldDB" id="A0A2U1LDT8"/>
<dbReference type="Proteomes" id="UP000245207">
    <property type="component" value="Unassembled WGS sequence"/>
</dbReference>
<comment type="caution">
    <text evidence="2">The sequence shown here is derived from an EMBL/GenBank/DDBJ whole genome shotgun (WGS) entry which is preliminary data.</text>
</comment>
<feature type="region of interest" description="Disordered" evidence="1">
    <location>
        <begin position="65"/>
        <end position="91"/>
    </location>
</feature>
<dbReference type="PANTHER" id="PTHR33696:SF1">
    <property type="entry name" value="T22J18.15"/>
    <property type="match status" value="1"/>
</dbReference>
<dbReference type="EMBL" id="PKPP01009948">
    <property type="protein sequence ID" value="PWA47134.1"/>
    <property type="molecule type" value="Genomic_DNA"/>
</dbReference>
<feature type="compositionally biased region" description="Polar residues" evidence="1">
    <location>
        <begin position="78"/>
        <end position="91"/>
    </location>
</feature>
<sequence length="149" mass="16607">MSSSNIQRHSRRSKSFSFSDTSDDSSIETAITSPSPSTPLRYLGIPFSWEQVPGIAKKNNYKKSESSQNLLLPPPGNALSSLPTTKKYSSSRSFKKDPFFAAFVECSKDKKLENSTGEKSGFVVSMYTSCKRSCSVSESIVYRRRSDYI</sequence>
<keyword evidence="3" id="KW-1185">Reference proteome</keyword>
<gene>
    <name evidence="2" type="ORF">CTI12_AA425600</name>
</gene>
<evidence type="ECO:0000313" key="3">
    <source>
        <dbReference type="Proteomes" id="UP000245207"/>
    </source>
</evidence>
<organism evidence="2 3">
    <name type="scientific">Artemisia annua</name>
    <name type="common">Sweet wormwood</name>
    <dbReference type="NCBI Taxonomy" id="35608"/>
    <lineage>
        <taxon>Eukaryota</taxon>
        <taxon>Viridiplantae</taxon>
        <taxon>Streptophyta</taxon>
        <taxon>Embryophyta</taxon>
        <taxon>Tracheophyta</taxon>
        <taxon>Spermatophyta</taxon>
        <taxon>Magnoliopsida</taxon>
        <taxon>eudicotyledons</taxon>
        <taxon>Gunneridae</taxon>
        <taxon>Pentapetalae</taxon>
        <taxon>asterids</taxon>
        <taxon>campanulids</taxon>
        <taxon>Asterales</taxon>
        <taxon>Asteraceae</taxon>
        <taxon>Asteroideae</taxon>
        <taxon>Anthemideae</taxon>
        <taxon>Artemisiinae</taxon>
        <taxon>Artemisia</taxon>
    </lineage>
</organism>
<dbReference type="STRING" id="35608.A0A2U1LDT8"/>
<dbReference type="OrthoDB" id="1925896at2759"/>
<dbReference type="PANTHER" id="PTHR33696">
    <property type="entry name" value="T22J18.15-RELATED"/>
    <property type="match status" value="1"/>
</dbReference>
<feature type="region of interest" description="Disordered" evidence="1">
    <location>
        <begin position="1"/>
        <end position="40"/>
    </location>
</feature>
<evidence type="ECO:0000256" key="1">
    <source>
        <dbReference type="SAM" id="MobiDB-lite"/>
    </source>
</evidence>
<evidence type="ECO:0000313" key="2">
    <source>
        <dbReference type="EMBL" id="PWA47134.1"/>
    </source>
</evidence>
<name>A0A2U1LDT8_ARTAN</name>